<name>A0A2N3YIS6_9MICO</name>
<dbReference type="AlphaFoldDB" id="A0A2N3YIS6"/>
<dbReference type="Proteomes" id="UP000233781">
    <property type="component" value="Unassembled WGS sequence"/>
</dbReference>
<feature type="domain" description="PucR C-terminal helix-turn-helix" evidence="1">
    <location>
        <begin position="312"/>
        <end position="357"/>
    </location>
</feature>
<protein>
    <submittedName>
        <fullName evidence="2">PucR-like helix-turn-helix protein</fullName>
    </submittedName>
</protein>
<accession>A0A2N3YIS6</accession>
<dbReference type="PANTHER" id="PTHR33744">
    <property type="entry name" value="CARBOHYDRATE DIACID REGULATOR"/>
    <property type="match status" value="1"/>
</dbReference>
<dbReference type="InterPro" id="IPR025736">
    <property type="entry name" value="PucR_C-HTH_dom"/>
</dbReference>
<dbReference type="InterPro" id="IPR051448">
    <property type="entry name" value="CdaR-like_regulators"/>
</dbReference>
<dbReference type="Gene3D" id="1.10.10.2840">
    <property type="entry name" value="PucR C-terminal helix-turn-helix domain"/>
    <property type="match status" value="1"/>
</dbReference>
<dbReference type="OrthoDB" id="5051269at2"/>
<dbReference type="Pfam" id="PF13556">
    <property type="entry name" value="HTH_30"/>
    <property type="match status" value="1"/>
</dbReference>
<comment type="caution">
    <text evidence="2">The sequence shown here is derived from an EMBL/GenBank/DDBJ whole genome shotgun (WGS) entry which is preliminary data.</text>
</comment>
<proteinExistence type="predicted"/>
<dbReference type="InterPro" id="IPR042070">
    <property type="entry name" value="PucR_C-HTH_sf"/>
</dbReference>
<keyword evidence="3" id="KW-1185">Reference proteome</keyword>
<evidence type="ECO:0000313" key="2">
    <source>
        <dbReference type="EMBL" id="PKW26739.1"/>
    </source>
</evidence>
<organism evidence="2 3">
    <name type="scientific">Phycicoccus duodecadis</name>
    <dbReference type="NCBI Taxonomy" id="173053"/>
    <lineage>
        <taxon>Bacteria</taxon>
        <taxon>Bacillati</taxon>
        <taxon>Actinomycetota</taxon>
        <taxon>Actinomycetes</taxon>
        <taxon>Micrococcales</taxon>
        <taxon>Intrasporangiaceae</taxon>
        <taxon>Phycicoccus</taxon>
    </lineage>
</organism>
<gene>
    <name evidence="2" type="ORF">ATL31_1560</name>
</gene>
<evidence type="ECO:0000259" key="1">
    <source>
        <dbReference type="Pfam" id="PF13556"/>
    </source>
</evidence>
<dbReference type="PANTHER" id="PTHR33744:SF1">
    <property type="entry name" value="DNA-BINDING TRANSCRIPTIONAL ACTIVATOR ADER"/>
    <property type="match status" value="1"/>
</dbReference>
<dbReference type="RefSeq" id="WP_101395261.1">
    <property type="nucleotide sequence ID" value="NZ_PJNE01000001.1"/>
</dbReference>
<sequence>MRGLLLKLSNLDPDVEASLRVIEYFDQLLSHGASLDAVLRATAALGCCTAGLRDESSGRTLRFDEGGAASPPMTHPIAFEAPVLVDDAVVGHVWLERPGAQPLDEVLIERLAVTAAARWRSHTPGANADPALVELVIASAAQEEDRSRALRLLGMNPAARLTVLAVSVPGSEPTAILRSVVAAASAGGALARGSVLGVSGVVLLQGGSDIEDRLRGPLQQGAAPVGIGVGCTVPVAQAPASWASARVALRFARVWRQRGGIVEHEKLGALAALAHVPRDVALATPDVRALAALAATDSGEQDIEVLLAVTWHGSARQAAAALHMHHSSVTNRLRHVEAALGVEVDNPSDRLRAQMAALLWRLNAA</sequence>
<evidence type="ECO:0000313" key="3">
    <source>
        <dbReference type="Proteomes" id="UP000233781"/>
    </source>
</evidence>
<reference evidence="2 3" key="1">
    <citation type="submission" date="2017-12" db="EMBL/GenBank/DDBJ databases">
        <title>Sequencing the genomes of 1000 Actinobacteria strains.</title>
        <authorList>
            <person name="Klenk H.-P."/>
        </authorList>
    </citation>
    <scope>NUCLEOTIDE SEQUENCE [LARGE SCALE GENOMIC DNA]</scope>
    <source>
        <strain evidence="2 3">DSM 12806</strain>
    </source>
</reference>
<dbReference type="EMBL" id="PJNE01000001">
    <property type="protein sequence ID" value="PKW26739.1"/>
    <property type="molecule type" value="Genomic_DNA"/>
</dbReference>